<organism evidence="2 3">
    <name type="scientific">Streptodolium elevatio</name>
    <dbReference type="NCBI Taxonomy" id="3157996"/>
    <lineage>
        <taxon>Bacteria</taxon>
        <taxon>Bacillati</taxon>
        <taxon>Actinomycetota</taxon>
        <taxon>Actinomycetes</taxon>
        <taxon>Kitasatosporales</taxon>
        <taxon>Streptomycetaceae</taxon>
        <taxon>Streptodolium</taxon>
    </lineage>
</organism>
<proteinExistence type="predicted"/>
<evidence type="ECO:0000256" key="1">
    <source>
        <dbReference type="SAM" id="Phobius"/>
    </source>
</evidence>
<gene>
    <name evidence="2" type="ORF">AB0C36_39455</name>
</gene>
<evidence type="ECO:0000313" key="3">
    <source>
        <dbReference type="Proteomes" id="UP001551482"/>
    </source>
</evidence>
<keyword evidence="1" id="KW-0472">Membrane</keyword>
<comment type="caution">
    <text evidence="2">The sequence shown here is derived from an EMBL/GenBank/DDBJ whole genome shotgun (WGS) entry which is preliminary data.</text>
</comment>
<dbReference type="RefSeq" id="WP_358363730.1">
    <property type="nucleotide sequence ID" value="NZ_JBEZFP010000183.1"/>
</dbReference>
<dbReference type="Proteomes" id="UP001551482">
    <property type="component" value="Unassembled WGS sequence"/>
</dbReference>
<dbReference type="EMBL" id="JBEZFP010000183">
    <property type="protein sequence ID" value="MEU8139559.1"/>
    <property type="molecule type" value="Genomic_DNA"/>
</dbReference>
<keyword evidence="1" id="KW-1133">Transmembrane helix</keyword>
<sequence length="69" mass="7004">MDRSTRLVFAALGLAVAMLFAVAVGTAAGYLARRDGASMPSALTRASTAFAAALTLQAVLAATMTAWLT</sequence>
<accession>A0ABV3DUX0</accession>
<name>A0ABV3DUX0_9ACTN</name>
<evidence type="ECO:0000313" key="2">
    <source>
        <dbReference type="EMBL" id="MEU8139559.1"/>
    </source>
</evidence>
<protein>
    <submittedName>
        <fullName evidence="2">Uncharacterized protein</fullName>
    </submittedName>
</protein>
<feature type="transmembrane region" description="Helical" evidence="1">
    <location>
        <begin position="49"/>
        <end position="68"/>
    </location>
</feature>
<keyword evidence="1" id="KW-0812">Transmembrane</keyword>
<keyword evidence="3" id="KW-1185">Reference proteome</keyword>
<reference evidence="2 3" key="1">
    <citation type="submission" date="2024-06" db="EMBL/GenBank/DDBJ databases">
        <title>The Natural Products Discovery Center: Release of the First 8490 Sequenced Strains for Exploring Actinobacteria Biosynthetic Diversity.</title>
        <authorList>
            <person name="Kalkreuter E."/>
            <person name="Kautsar S.A."/>
            <person name="Yang D."/>
            <person name="Bader C.D."/>
            <person name="Teijaro C.N."/>
            <person name="Fluegel L."/>
            <person name="Davis C.M."/>
            <person name="Simpson J.R."/>
            <person name="Lauterbach L."/>
            <person name="Steele A.D."/>
            <person name="Gui C."/>
            <person name="Meng S."/>
            <person name="Li G."/>
            <person name="Viehrig K."/>
            <person name="Ye F."/>
            <person name="Su P."/>
            <person name="Kiefer A.F."/>
            <person name="Nichols A."/>
            <person name="Cepeda A.J."/>
            <person name="Yan W."/>
            <person name="Fan B."/>
            <person name="Jiang Y."/>
            <person name="Adhikari A."/>
            <person name="Zheng C.-J."/>
            <person name="Schuster L."/>
            <person name="Cowan T.M."/>
            <person name="Smanski M.J."/>
            <person name="Chevrette M.G."/>
            <person name="De Carvalho L.P.S."/>
            <person name="Shen B."/>
        </authorList>
    </citation>
    <scope>NUCLEOTIDE SEQUENCE [LARGE SCALE GENOMIC DNA]</scope>
    <source>
        <strain evidence="2 3">NPDC048946</strain>
    </source>
</reference>